<dbReference type="EMBL" id="JARJCN010000112">
    <property type="protein sequence ID" value="KAJ7073484.1"/>
    <property type="molecule type" value="Genomic_DNA"/>
</dbReference>
<evidence type="ECO:0000313" key="3">
    <source>
        <dbReference type="Proteomes" id="UP001222325"/>
    </source>
</evidence>
<dbReference type="InterPro" id="IPR012337">
    <property type="entry name" value="RNaseH-like_sf"/>
</dbReference>
<dbReference type="Proteomes" id="UP001222325">
    <property type="component" value="Unassembled WGS sequence"/>
</dbReference>
<dbReference type="InterPro" id="IPR036397">
    <property type="entry name" value="RNaseH_sf"/>
</dbReference>
<gene>
    <name evidence="2" type="ORF">B0H15DRAFT_792784</name>
</gene>
<dbReference type="SUPFAM" id="SSF53098">
    <property type="entry name" value="Ribonuclease H-like"/>
    <property type="match status" value="1"/>
</dbReference>
<comment type="caution">
    <text evidence="2">The sequence shown here is derived from an EMBL/GenBank/DDBJ whole genome shotgun (WGS) entry which is preliminary data.</text>
</comment>
<evidence type="ECO:0000313" key="2">
    <source>
        <dbReference type="EMBL" id="KAJ7073484.1"/>
    </source>
</evidence>
<name>A0AAD6TRJ8_9AGAR</name>
<evidence type="ECO:0000259" key="1">
    <source>
        <dbReference type="PROSITE" id="PS50879"/>
    </source>
</evidence>
<proteinExistence type="predicted"/>
<dbReference type="Gene3D" id="3.30.420.10">
    <property type="entry name" value="Ribonuclease H-like superfamily/Ribonuclease H"/>
    <property type="match status" value="1"/>
</dbReference>
<feature type="domain" description="RNase H type-1" evidence="1">
    <location>
        <begin position="21"/>
        <end position="132"/>
    </location>
</feature>
<protein>
    <recommendedName>
        <fullName evidence="1">RNase H type-1 domain-containing protein</fullName>
    </recommendedName>
</protein>
<dbReference type="GO" id="GO:0004523">
    <property type="term" value="F:RNA-DNA hybrid ribonuclease activity"/>
    <property type="evidence" value="ECO:0007669"/>
    <property type="project" value="InterPro"/>
</dbReference>
<dbReference type="InterPro" id="IPR002156">
    <property type="entry name" value="RNaseH_domain"/>
</dbReference>
<organism evidence="2 3">
    <name type="scientific">Mycena belliarum</name>
    <dbReference type="NCBI Taxonomy" id="1033014"/>
    <lineage>
        <taxon>Eukaryota</taxon>
        <taxon>Fungi</taxon>
        <taxon>Dikarya</taxon>
        <taxon>Basidiomycota</taxon>
        <taxon>Agaricomycotina</taxon>
        <taxon>Agaricomycetes</taxon>
        <taxon>Agaricomycetidae</taxon>
        <taxon>Agaricales</taxon>
        <taxon>Marasmiineae</taxon>
        <taxon>Mycenaceae</taxon>
        <taxon>Mycena</taxon>
    </lineage>
</organism>
<dbReference type="PROSITE" id="PS50879">
    <property type="entry name" value="RNASE_H_1"/>
    <property type="match status" value="1"/>
</dbReference>
<reference evidence="2" key="1">
    <citation type="submission" date="2023-03" db="EMBL/GenBank/DDBJ databases">
        <title>Massive genome expansion in bonnet fungi (Mycena s.s.) driven by repeated elements and novel gene families across ecological guilds.</title>
        <authorList>
            <consortium name="Lawrence Berkeley National Laboratory"/>
            <person name="Harder C.B."/>
            <person name="Miyauchi S."/>
            <person name="Viragh M."/>
            <person name="Kuo A."/>
            <person name="Thoen E."/>
            <person name="Andreopoulos B."/>
            <person name="Lu D."/>
            <person name="Skrede I."/>
            <person name="Drula E."/>
            <person name="Henrissat B."/>
            <person name="Morin E."/>
            <person name="Kohler A."/>
            <person name="Barry K."/>
            <person name="LaButti K."/>
            <person name="Morin E."/>
            <person name="Salamov A."/>
            <person name="Lipzen A."/>
            <person name="Mereny Z."/>
            <person name="Hegedus B."/>
            <person name="Baldrian P."/>
            <person name="Stursova M."/>
            <person name="Weitz H."/>
            <person name="Taylor A."/>
            <person name="Grigoriev I.V."/>
            <person name="Nagy L.G."/>
            <person name="Martin F."/>
            <person name="Kauserud H."/>
        </authorList>
    </citation>
    <scope>NUCLEOTIDE SEQUENCE</scope>
    <source>
        <strain evidence="2">CBHHK173m</strain>
    </source>
</reference>
<dbReference type="AlphaFoldDB" id="A0AAD6TRJ8"/>
<keyword evidence="3" id="KW-1185">Reference proteome</keyword>
<dbReference type="GO" id="GO:0003676">
    <property type="term" value="F:nucleic acid binding"/>
    <property type="evidence" value="ECO:0007669"/>
    <property type="project" value="InterPro"/>
</dbReference>
<sequence length="132" mass="14129">MASKKSAAEMLRSLYGPVQMQSSFIHVYTQGSCKNTGTASAQGVAGVFWGETSPSNRATAVPGPEAPTNNRSAVFAVLLAVQDADPQRSLMIFSTSEYVIRHACYWAGKNSQIGWACPNGDLLKDLVFLLGK</sequence>
<accession>A0AAD6TRJ8</accession>
<dbReference type="Pfam" id="PF00075">
    <property type="entry name" value="RNase_H"/>
    <property type="match status" value="1"/>
</dbReference>